<dbReference type="InterPro" id="IPR010982">
    <property type="entry name" value="Lambda_DNA-bd_dom_sf"/>
</dbReference>
<evidence type="ECO:0000313" key="2">
    <source>
        <dbReference type="Proteomes" id="UP001601442"/>
    </source>
</evidence>
<keyword evidence="2" id="KW-1185">Reference proteome</keyword>
<dbReference type="SUPFAM" id="SSF47413">
    <property type="entry name" value="lambda repressor-like DNA-binding domains"/>
    <property type="match status" value="1"/>
</dbReference>
<sequence length="56" mass="6616">MHGTRAITTRTALLLARYFGTTPEFWINLQTHHDPVRERERLGDELFRIRPRPLAS</sequence>
<protein>
    <submittedName>
        <fullName evidence="1">Transcriptional regulator</fullName>
    </submittedName>
</protein>
<reference evidence="1 2" key="1">
    <citation type="submission" date="2024-10" db="EMBL/GenBank/DDBJ databases">
        <title>The Natural Products Discovery Center: Release of the First 8490 Sequenced Strains for Exploring Actinobacteria Biosynthetic Diversity.</title>
        <authorList>
            <person name="Kalkreuter E."/>
            <person name="Kautsar S.A."/>
            <person name="Yang D."/>
            <person name="Bader C.D."/>
            <person name="Teijaro C.N."/>
            <person name="Fluegel L."/>
            <person name="Davis C.M."/>
            <person name="Simpson J.R."/>
            <person name="Lauterbach L."/>
            <person name="Steele A.D."/>
            <person name="Gui C."/>
            <person name="Meng S."/>
            <person name="Li G."/>
            <person name="Viehrig K."/>
            <person name="Ye F."/>
            <person name="Su P."/>
            <person name="Kiefer A.F."/>
            <person name="Nichols A."/>
            <person name="Cepeda A.J."/>
            <person name="Yan W."/>
            <person name="Fan B."/>
            <person name="Jiang Y."/>
            <person name="Adhikari A."/>
            <person name="Zheng C.-J."/>
            <person name="Schuster L."/>
            <person name="Cowan T.M."/>
            <person name="Smanski M.J."/>
            <person name="Chevrette M.G."/>
            <person name="De Carvalho L.P.S."/>
            <person name="Shen B."/>
        </authorList>
    </citation>
    <scope>NUCLEOTIDE SEQUENCE [LARGE SCALE GENOMIC DNA]</scope>
    <source>
        <strain evidence="1 2">NPDC004119</strain>
    </source>
</reference>
<dbReference type="RefSeq" id="WP_387395827.1">
    <property type="nucleotide sequence ID" value="NZ_JBIAMT010000003.1"/>
</dbReference>
<name>A0ABW6P4V3_9NOCA</name>
<proteinExistence type="predicted"/>
<dbReference type="Gene3D" id="1.10.260.40">
    <property type="entry name" value="lambda repressor-like DNA-binding domains"/>
    <property type="match status" value="1"/>
</dbReference>
<gene>
    <name evidence="1" type="ORF">ACFYU5_18660</name>
</gene>
<dbReference type="EMBL" id="JBIAMT010000003">
    <property type="protein sequence ID" value="MFF0498435.1"/>
    <property type="molecule type" value="Genomic_DNA"/>
</dbReference>
<accession>A0ABW6P4V3</accession>
<organism evidence="1 2">
    <name type="scientific">Nocardia aobensis</name>
    <dbReference type="NCBI Taxonomy" id="257277"/>
    <lineage>
        <taxon>Bacteria</taxon>
        <taxon>Bacillati</taxon>
        <taxon>Actinomycetota</taxon>
        <taxon>Actinomycetes</taxon>
        <taxon>Mycobacteriales</taxon>
        <taxon>Nocardiaceae</taxon>
        <taxon>Nocardia</taxon>
    </lineage>
</organism>
<comment type="caution">
    <text evidence="1">The sequence shown here is derived from an EMBL/GenBank/DDBJ whole genome shotgun (WGS) entry which is preliminary data.</text>
</comment>
<dbReference type="Proteomes" id="UP001601442">
    <property type="component" value="Unassembled WGS sequence"/>
</dbReference>
<evidence type="ECO:0000313" key="1">
    <source>
        <dbReference type="EMBL" id="MFF0498435.1"/>
    </source>
</evidence>